<feature type="compositionally biased region" description="Basic and acidic residues" evidence="1">
    <location>
        <begin position="208"/>
        <end position="217"/>
    </location>
</feature>
<feature type="chain" id="PRO_5011740411" description="Excalibur calcium-binding domain-containing protein" evidence="2">
    <location>
        <begin position="19"/>
        <end position="243"/>
    </location>
</feature>
<dbReference type="Proteomes" id="UP000194664">
    <property type="component" value="Unassembled WGS sequence"/>
</dbReference>
<sequence length="243" mass="25419">MKRILLVSAAFAVLSACGANDVPASNGPGFSDYAEWERAQREAALTGVPVTAAPLAPAATTTTTSTAAAAPVYSGGITPESSSDGQTIFIREGGVEASPSNAAPTLYNHPGLSDEQSFAAVTSRETIESDAERRAALASQYQVVQPTDLPTRESTGPNIIAYALNAPNSLGQEWYSRFMYSGQGRFERNCAKYTSADEAQSDFLSRGGPERDPKGIDPDGDGFACDWNPAPFIQAARAAASGN</sequence>
<evidence type="ECO:0000256" key="2">
    <source>
        <dbReference type="SAM" id="SignalP"/>
    </source>
</evidence>
<organism evidence="3 4">
    <name type="scientific">Marivivens niveibacter</name>
    <dbReference type="NCBI Taxonomy" id="1930667"/>
    <lineage>
        <taxon>Bacteria</taxon>
        <taxon>Pseudomonadati</taxon>
        <taxon>Pseudomonadota</taxon>
        <taxon>Alphaproteobacteria</taxon>
        <taxon>Rhodobacterales</taxon>
        <taxon>Paracoccaceae</taxon>
        <taxon>Marivivens group</taxon>
        <taxon>Marivivens</taxon>
    </lineage>
</organism>
<evidence type="ECO:0000256" key="1">
    <source>
        <dbReference type="SAM" id="MobiDB-lite"/>
    </source>
</evidence>
<dbReference type="AlphaFoldDB" id="A0A251X137"/>
<evidence type="ECO:0000313" key="4">
    <source>
        <dbReference type="Proteomes" id="UP000194664"/>
    </source>
</evidence>
<dbReference type="RefSeq" id="WP_086449759.1">
    <property type="nucleotide sequence ID" value="NZ_MSPP01000001.1"/>
</dbReference>
<keyword evidence="2" id="KW-0732">Signal</keyword>
<dbReference type="PROSITE" id="PS51257">
    <property type="entry name" value="PROKAR_LIPOPROTEIN"/>
    <property type="match status" value="1"/>
</dbReference>
<evidence type="ECO:0008006" key="5">
    <source>
        <dbReference type="Google" id="ProtNLM"/>
    </source>
</evidence>
<dbReference type="OrthoDB" id="7951357at2"/>
<keyword evidence="4" id="KW-1185">Reference proteome</keyword>
<dbReference type="EMBL" id="MSPP01000001">
    <property type="protein sequence ID" value="OUD10108.1"/>
    <property type="molecule type" value="Genomic_DNA"/>
</dbReference>
<comment type="caution">
    <text evidence="3">The sequence shown here is derived from an EMBL/GenBank/DDBJ whole genome shotgun (WGS) entry which is preliminary data.</text>
</comment>
<proteinExistence type="predicted"/>
<gene>
    <name evidence="3" type="ORF">BVC71_00900</name>
</gene>
<feature type="region of interest" description="Disordered" evidence="1">
    <location>
        <begin position="198"/>
        <end position="228"/>
    </location>
</feature>
<reference evidence="3 4" key="1">
    <citation type="submission" date="2016-12" db="EMBL/GenBank/DDBJ databases">
        <title>The draft genome sequence of HSLHS2.</title>
        <authorList>
            <person name="Hu D."/>
            <person name="Wang L."/>
            <person name="Shao Z."/>
        </authorList>
    </citation>
    <scope>NUCLEOTIDE SEQUENCE [LARGE SCALE GENOMIC DNA]</scope>
    <source>
        <strain evidence="3">MCCC 1A06712</strain>
    </source>
</reference>
<name>A0A251X137_9RHOB</name>
<protein>
    <recommendedName>
        <fullName evidence="5">Excalibur calcium-binding domain-containing protein</fullName>
    </recommendedName>
</protein>
<feature type="signal peptide" evidence="2">
    <location>
        <begin position="1"/>
        <end position="18"/>
    </location>
</feature>
<accession>A0A251X137</accession>
<evidence type="ECO:0000313" key="3">
    <source>
        <dbReference type="EMBL" id="OUD10108.1"/>
    </source>
</evidence>